<reference evidence="1 2" key="1">
    <citation type="submission" date="2019-12" db="EMBL/GenBank/DDBJ databases">
        <title>Draft genome sequence of the ascomycete Xylaria multiplex DSM 110363.</title>
        <authorList>
            <person name="Buettner E."/>
            <person name="Kellner H."/>
        </authorList>
    </citation>
    <scope>NUCLEOTIDE SEQUENCE [LARGE SCALE GENOMIC DNA]</scope>
    <source>
        <strain evidence="1 2">DSM 110363</strain>
    </source>
</reference>
<dbReference type="OrthoDB" id="5220269at2759"/>
<accession>A0A7C8MR25</accession>
<comment type="caution">
    <text evidence="1">The sequence shown here is derived from an EMBL/GenBank/DDBJ whole genome shotgun (WGS) entry which is preliminary data.</text>
</comment>
<protein>
    <submittedName>
        <fullName evidence="1">Uncharacterized protein</fullName>
    </submittedName>
</protein>
<gene>
    <name evidence="1" type="ORF">GQX73_g7662</name>
</gene>
<evidence type="ECO:0000313" key="2">
    <source>
        <dbReference type="Proteomes" id="UP000481858"/>
    </source>
</evidence>
<dbReference type="InParanoid" id="A0A7C8MR25"/>
<evidence type="ECO:0000313" key="1">
    <source>
        <dbReference type="EMBL" id="KAF2965915.1"/>
    </source>
</evidence>
<proteinExistence type="predicted"/>
<dbReference type="AlphaFoldDB" id="A0A7C8MR25"/>
<dbReference type="EMBL" id="WUBL01000102">
    <property type="protein sequence ID" value="KAF2965915.1"/>
    <property type="molecule type" value="Genomic_DNA"/>
</dbReference>
<name>A0A7C8MR25_9PEZI</name>
<organism evidence="1 2">
    <name type="scientific">Xylaria multiplex</name>
    <dbReference type="NCBI Taxonomy" id="323545"/>
    <lineage>
        <taxon>Eukaryota</taxon>
        <taxon>Fungi</taxon>
        <taxon>Dikarya</taxon>
        <taxon>Ascomycota</taxon>
        <taxon>Pezizomycotina</taxon>
        <taxon>Sordariomycetes</taxon>
        <taxon>Xylariomycetidae</taxon>
        <taxon>Xylariales</taxon>
        <taxon>Xylariaceae</taxon>
        <taxon>Xylaria</taxon>
    </lineage>
</organism>
<sequence length="244" mass="28058">MGRTPQHLRRGMLPAEASGITVTRRVSDSDPSVSLISTFRNTWLYRTYHNNSDLQTGITRAHPSGIPRPRVSLQIYYTGAQASDPDHLERVARALESVILHDRNDTRDEYERDRLDVYGLPGASVERCISHQSSEIAAREAQASKEWHIQRYDIGGSSWRSALVIVRDVDLENTENHVVGLSTVYFDRVREDGERPGEPYWERRAENLNDQWVLIHELKHMLNWQHSASQFDGEGERYYDQGEG</sequence>
<dbReference type="Proteomes" id="UP000481858">
    <property type="component" value="Unassembled WGS sequence"/>
</dbReference>
<keyword evidence="2" id="KW-1185">Reference proteome</keyword>